<dbReference type="VEuPathDB" id="ToxoDB:EPH_0020580"/>
<dbReference type="Proteomes" id="UP000018201">
    <property type="component" value="Unassembled WGS sequence"/>
</dbReference>
<evidence type="ECO:0000313" key="3">
    <source>
        <dbReference type="EMBL" id="CDI86572.1"/>
    </source>
</evidence>
<accession>U6H3Z2</accession>
<dbReference type="AlphaFoldDB" id="U6H3Z2"/>
<sequence>MQRPLKGKLVYSSSVCLLSVTFVSLMVVYFLLRCFYLTRERYRVTPLARSLAAGGNRPCYGDEEDEEDGEDKTGEGFWVSELEPPALERPAGHGPSEWPAWQTGEALRWPSVPVTASGSSRGIHGFTPEMALGVEASAQKIYAAQSGNVDPLEYSFAQEIPGSGSVRLLGLHNKGAFEERSQGGGSGIGTRSKLRAGETLQMWERRNLPPYAEQQVAVLFHRMTRAASLCRSMLRILTQSQRLRVAREVVRLLALELGAFSLVQERLEPLRSKLGGVLLQLSNEALQRSGQDPSLEEHRRSVRNLAAVVGELARPRMAVERNLAYSYRIKMLSLLRAATEVIGFCISVLEGLAKFEAYNKRKPSSDLVLQQVRVLWRLYEVHSSYIARDSTVRQFILECQKNVGIQPILCHRHAEIAAEGLPPVKQLVEELRQAVRDAGGLLQTRSHATRKHVTFIPTRSASGQPTPALQEPMSEERRQTQQPARFVSSFQPSPVSAGMELQNLQTRAAGGPLSHLPVAHARVGHRLAPTIPIQPPYAPGNAHRRVELVPSQFSRWGYRTLEGDSPQQEEEEEVEEVEGLLGELIKGGLNPQDIFPWRKHTDA</sequence>
<keyword evidence="2" id="KW-0812">Transmembrane</keyword>
<evidence type="ECO:0000256" key="1">
    <source>
        <dbReference type="SAM" id="MobiDB-lite"/>
    </source>
</evidence>
<feature type="region of interest" description="Disordered" evidence="1">
    <location>
        <begin position="55"/>
        <end position="76"/>
    </location>
</feature>
<keyword evidence="4" id="KW-1185">Reference proteome</keyword>
<proteinExistence type="predicted"/>
<reference evidence="3" key="2">
    <citation type="submission" date="2013-10" db="EMBL/GenBank/DDBJ databases">
        <authorList>
            <person name="Aslett M."/>
        </authorList>
    </citation>
    <scope>NUCLEOTIDE SEQUENCE [LARGE SCALE GENOMIC DNA]</scope>
    <source>
        <strain evidence="3">Houghton</strain>
    </source>
</reference>
<reference evidence="3" key="1">
    <citation type="submission" date="2013-10" db="EMBL/GenBank/DDBJ databases">
        <title>Genomic analysis of the causative agents of coccidiosis in chickens.</title>
        <authorList>
            <person name="Reid A.J."/>
            <person name="Blake D."/>
            <person name="Billington K."/>
            <person name="Browne H."/>
            <person name="Dunn M."/>
            <person name="Hung S."/>
            <person name="Kawahara F."/>
            <person name="Miranda-Saavedra D."/>
            <person name="Mourier T."/>
            <person name="Nagra H."/>
            <person name="Otto T.D."/>
            <person name="Rawlings N."/>
            <person name="Sanchez A."/>
            <person name="Sanders M."/>
            <person name="Subramaniam C."/>
            <person name="Tay Y."/>
            <person name="Dear P."/>
            <person name="Doerig C."/>
            <person name="Gruber A."/>
            <person name="Parkinson J."/>
            <person name="Shirley M."/>
            <person name="Wan K.L."/>
            <person name="Berriman M."/>
            <person name="Tomley F."/>
            <person name="Pain A."/>
        </authorList>
    </citation>
    <scope>NUCLEOTIDE SEQUENCE [LARGE SCALE GENOMIC DNA]</scope>
    <source>
        <strain evidence="3">Houghton</strain>
    </source>
</reference>
<feature type="compositionally biased region" description="Polar residues" evidence="1">
    <location>
        <begin position="458"/>
        <end position="467"/>
    </location>
</feature>
<keyword evidence="2" id="KW-0472">Membrane</keyword>
<name>U6H3Z2_9EIME</name>
<evidence type="ECO:0000313" key="4">
    <source>
        <dbReference type="Proteomes" id="UP000018201"/>
    </source>
</evidence>
<keyword evidence="2" id="KW-1133">Transmembrane helix</keyword>
<organism evidence="3 4">
    <name type="scientific">Eimeria praecox</name>
    <dbReference type="NCBI Taxonomy" id="51316"/>
    <lineage>
        <taxon>Eukaryota</taxon>
        <taxon>Sar</taxon>
        <taxon>Alveolata</taxon>
        <taxon>Apicomplexa</taxon>
        <taxon>Conoidasida</taxon>
        <taxon>Coccidia</taxon>
        <taxon>Eucoccidiorida</taxon>
        <taxon>Eimeriorina</taxon>
        <taxon>Eimeriidae</taxon>
        <taxon>Eimeria</taxon>
    </lineage>
</organism>
<evidence type="ECO:0000256" key="2">
    <source>
        <dbReference type="SAM" id="Phobius"/>
    </source>
</evidence>
<dbReference type="OrthoDB" id="348014at2759"/>
<feature type="transmembrane region" description="Helical" evidence="2">
    <location>
        <begin position="9"/>
        <end position="32"/>
    </location>
</feature>
<feature type="compositionally biased region" description="Acidic residues" evidence="1">
    <location>
        <begin position="61"/>
        <end position="70"/>
    </location>
</feature>
<feature type="region of interest" description="Disordered" evidence="1">
    <location>
        <begin position="458"/>
        <end position="478"/>
    </location>
</feature>
<gene>
    <name evidence="3" type="ORF">EPH_0020580</name>
</gene>
<protein>
    <submittedName>
        <fullName evidence="3">Uncharacterized protein</fullName>
    </submittedName>
</protein>
<dbReference type="EMBL" id="HG695618">
    <property type="protein sequence ID" value="CDI86572.1"/>
    <property type="molecule type" value="Genomic_DNA"/>
</dbReference>